<evidence type="ECO:0000256" key="3">
    <source>
        <dbReference type="ARBA" id="ARBA00007161"/>
    </source>
</evidence>
<keyword evidence="6" id="KW-0175">Coiled coil</keyword>
<dbReference type="PANTHER" id="PTHR13806">
    <property type="entry name" value="FLOTILLIN-RELATED"/>
    <property type="match status" value="1"/>
</dbReference>
<evidence type="ECO:0000256" key="5">
    <source>
        <dbReference type="ARBA" id="ARBA00023136"/>
    </source>
</evidence>
<dbReference type="InterPro" id="IPR027705">
    <property type="entry name" value="Flotillin_fam"/>
</dbReference>
<dbReference type="InterPro" id="IPR031905">
    <property type="entry name" value="Flotillin_C"/>
</dbReference>
<dbReference type="Pfam" id="PF15975">
    <property type="entry name" value="Flot"/>
    <property type="match status" value="1"/>
</dbReference>
<evidence type="ECO:0000256" key="8">
    <source>
        <dbReference type="SAM" id="Phobius"/>
    </source>
</evidence>
<dbReference type="HOGENOM" id="CLU_013048_1_0_4"/>
<feature type="transmembrane region" description="Helical" evidence="8">
    <location>
        <begin position="7"/>
        <end position="25"/>
    </location>
</feature>
<feature type="coiled-coil region" evidence="6">
    <location>
        <begin position="314"/>
        <end position="365"/>
    </location>
</feature>
<evidence type="ECO:0000256" key="6">
    <source>
        <dbReference type="SAM" id="Coils"/>
    </source>
</evidence>
<organism evidence="11 12">
    <name type="scientific">Simonsiella muelleri ATCC 29453</name>
    <dbReference type="NCBI Taxonomy" id="641147"/>
    <lineage>
        <taxon>Bacteria</taxon>
        <taxon>Pseudomonadati</taxon>
        <taxon>Pseudomonadota</taxon>
        <taxon>Betaproteobacteria</taxon>
        <taxon>Neisseriales</taxon>
        <taxon>Neisseriaceae</taxon>
        <taxon>Simonsiella</taxon>
    </lineage>
</organism>
<feature type="domain" description="Flotillin C-terminal" evidence="10">
    <location>
        <begin position="406"/>
        <end position="527"/>
    </location>
</feature>
<dbReference type="InterPro" id="IPR036013">
    <property type="entry name" value="Band_7/SPFH_dom_sf"/>
</dbReference>
<feature type="region of interest" description="Disordered" evidence="7">
    <location>
        <begin position="543"/>
        <end position="570"/>
    </location>
</feature>
<comment type="caution">
    <text evidence="11">The sequence shown here is derived from an EMBL/GenBank/DDBJ whole genome shotgun (WGS) entry which is preliminary data.</text>
</comment>
<evidence type="ECO:0000313" key="12">
    <source>
        <dbReference type="Proteomes" id="UP000017813"/>
    </source>
</evidence>
<dbReference type="PANTHER" id="PTHR13806:SF31">
    <property type="entry name" value="FLOTILLIN-LIKE PROTEIN 1-RELATED"/>
    <property type="match status" value="1"/>
</dbReference>
<dbReference type="eggNOG" id="COG2268">
    <property type="taxonomic scope" value="Bacteria"/>
</dbReference>
<evidence type="ECO:0000259" key="9">
    <source>
        <dbReference type="Pfam" id="PF01145"/>
    </source>
</evidence>
<feature type="domain" description="Band 7" evidence="9">
    <location>
        <begin position="42"/>
        <end position="215"/>
    </location>
</feature>
<feature type="compositionally biased region" description="Low complexity" evidence="7">
    <location>
        <begin position="556"/>
        <end position="570"/>
    </location>
</feature>
<accession>V9H637</accession>
<dbReference type="Proteomes" id="UP000017813">
    <property type="component" value="Unassembled WGS sequence"/>
</dbReference>
<keyword evidence="5 8" id="KW-0472">Membrane</keyword>
<feature type="coiled-coil region" evidence="6">
    <location>
        <begin position="225"/>
        <end position="254"/>
    </location>
</feature>
<protein>
    <recommendedName>
        <fullName evidence="13">Band 7 domain-containing protein</fullName>
    </recommendedName>
</protein>
<gene>
    <name evidence="11" type="ORF">HMPREF9021_00569</name>
</gene>
<dbReference type="GO" id="GO:0005886">
    <property type="term" value="C:plasma membrane"/>
    <property type="evidence" value="ECO:0007669"/>
    <property type="project" value="UniProtKB-SubCell"/>
</dbReference>
<keyword evidence="8" id="KW-1133">Transmembrane helix</keyword>
<evidence type="ECO:0000256" key="7">
    <source>
        <dbReference type="SAM" id="MobiDB-lite"/>
    </source>
</evidence>
<keyword evidence="8" id="KW-0812">Transmembrane</keyword>
<dbReference type="InterPro" id="IPR001107">
    <property type="entry name" value="Band_7"/>
</dbReference>
<reference evidence="11 12" key="1">
    <citation type="submission" date="2010-03" db="EMBL/GenBank/DDBJ databases">
        <authorList>
            <consortium name="The Broad Institute Genome Sequencing Platform"/>
            <person name="Ward D."/>
            <person name="Earl A."/>
            <person name="Feldgarden M."/>
            <person name="Gevers D."/>
            <person name="Young S."/>
            <person name="Zeng Q."/>
            <person name="Koehrsen M."/>
            <person name="Alvarado L."/>
            <person name="Berlin A.M."/>
            <person name="Borenstein D."/>
            <person name="Chapman S.B."/>
            <person name="Chen Z."/>
            <person name="Engels R."/>
            <person name="Freedman E."/>
            <person name="Gellesch M."/>
            <person name="Goldberg J."/>
            <person name="Griggs A."/>
            <person name="Gujja S."/>
            <person name="Heilman E.R."/>
            <person name="Heiman D.I."/>
            <person name="Hepburn T.A."/>
            <person name="Howarth C."/>
            <person name="Jen D."/>
            <person name="Larson L."/>
            <person name="Mehta T."/>
            <person name="Park D."/>
            <person name="Pearson M."/>
            <person name="Richards J."/>
            <person name="Roberts A."/>
            <person name="Saif S."/>
            <person name="Shea T.D."/>
            <person name="Shenoy N."/>
            <person name="Sisk P."/>
            <person name="Stolte C."/>
            <person name="Sykes S.N."/>
            <person name="Walk T."/>
            <person name="White J."/>
            <person name="Yandava C."/>
            <person name="Izard J."/>
            <person name="Baranova O.V."/>
            <person name="Blanton J.M."/>
            <person name="Tanner A.C."/>
            <person name="Dewhirst F."/>
            <person name="Haas B."/>
            <person name="Nusbaum C."/>
            <person name="Birren B."/>
        </authorList>
    </citation>
    <scope>NUCLEOTIDE SEQUENCE [LARGE SCALE GENOMIC DNA]</scope>
    <source>
        <strain evidence="11 12">ATCC 29453</strain>
    </source>
</reference>
<comment type="similarity">
    <text evidence="3">Belongs to the band 7/mec-2 family. Flotillin subfamily.</text>
</comment>
<dbReference type="SUPFAM" id="SSF117892">
    <property type="entry name" value="Band 7/SPFH domain"/>
    <property type="match status" value="1"/>
</dbReference>
<comment type="subcellular location">
    <subcellularLocation>
        <location evidence="2">Cell membrane</location>
    </subcellularLocation>
    <subcellularLocation>
        <location evidence="1">Membrane</location>
        <topology evidence="1">Single-pass membrane protein</topology>
    </subcellularLocation>
</comment>
<name>V9H637_9NEIS</name>
<evidence type="ECO:0000259" key="10">
    <source>
        <dbReference type="Pfam" id="PF15975"/>
    </source>
</evidence>
<dbReference type="KEGG" id="smur:BWP33_10425"/>
<evidence type="ECO:0000313" key="11">
    <source>
        <dbReference type="EMBL" id="EFG31301.1"/>
    </source>
</evidence>
<dbReference type="AlphaFoldDB" id="V9H637"/>
<dbReference type="RefSeq" id="WP_002641355.1">
    <property type="nucleotide sequence ID" value="NZ_CP019448.1"/>
</dbReference>
<dbReference type="Pfam" id="PF01145">
    <property type="entry name" value="Band_7"/>
    <property type="match status" value="1"/>
</dbReference>
<proteinExistence type="inferred from homology"/>
<dbReference type="EMBL" id="ADCY02000009">
    <property type="protein sequence ID" value="EFG31301.1"/>
    <property type="molecule type" value="Genomic_DNA"/>
</dbReference>
<evidence type="ECO:0008006" key="13">
    <source>
        <dbReference type="Google" id="ProtNLM"/>
    </source>
</evidence>
<evidence type="ECO:0000256" key="1">
    <source>
        <dbReference type="ARBA" id="ARBA00004167"/>
    </source>
</evidence>
<reference evidence="11 12" key="2">
    <citation type="submission" date="2011-10" db="EMBL/GenBank/DDBJ databases">
        <title>The Genome Sequence of Simonsiella muelleri ATCC 29453.</title>
        <authorList>
            <consortium name="The Broad Institute Genome Sequencing Platform"/>
            <consortium name="The Broad Institute Genome Sequencing Center for Infectious Disease"/>
            <person name="Earl A."/>
            <person name="Ward D."/>
            <person name="Feldgarden M."/>
            <person name="Gevers D."/>
            <person name="Izard J."/>
            <person name="Baranova O.V."/>
            <person name="Blanton J.M."/>
            <person name="Tanner A.C."/>
            <person name="Dewhirst F."/>
            <person name="Young S.K."/>
            <person name="Zeng Q."/>
            <person name="Gargeya S."/>
            <person name="Fitzgerald M."/>
            <person name="Haas B."/>
            <person name="Abouelleil A."/>
            <person name="Alvarado L."/>
            <person name="Arachchi H.M."/>
            <person name="Berlin A."/>
            <person name="Brown A."/>
            <person name="Chapman S.B."/>
            <person name="Chen Z."/>
            <person name="Dunbar C."/>
            <person name="Freedman E."/>
            <person name="Gearin G."/>
            <person name="Goldberg J."/>
            <person name="Griggs A."/>
            <person name="Gujja S."/>
            <person name="Heiman D."/>
            <person name="Howarth C."/>
            <person name="Larson L."/>
            <person name="Lui A."/>
            <person name="MacDonald P.J.P."/>
            <person name="Montmayeur A."/>
            <person name="Murphy C."/>
            <person name="Neiman D."/>
            <person name="Pearson M."/>
            <person name="Priest M."/>
            <person name="Roberts A."/>
            <person name="Saif S."/>
            <person name="Shea T."/>
            <person name="Shenoy N."/>
            <person name="Sisk P."/>
            <person name="Stolte C."/>
            <person name="Sykes S."/>
            <person name="Wortman J."/>
            <person name="Nusbaum C."/>
            <person name="Birren B."/>
        </authorList>
    </citation>
    <scope>NUCLEOTIDE SEQUENCE [LARGE SCALE GENOMIC DNA]</scope>
    <source>
        <strain evidence="11 12">ATCC 29453</strain>
    </source>
</reference>
<sequence>MDGLMDWFPLVGIVVALGFSSWTLYQFVVHFYELATKEKAFVRTGLFGEYVVMNGGAFVLPRLQAKTDVNMNTLRLEVVHEKEDALITRDRMRVDVMAEFYVRVKNDEDSVAIAARTLGYKTMNSQELLGLIKGKFVDALRSVAAEMAMKELHEKRTDFIEKVQMSVVEDLAKNGLELEAVSLTGLDQTSVDYFDQENAFDAEGLVRLAEITEARRKERNDIEQNMDLAIKAKNLEAERQRLQMQREAEYAKLEQEREIAIRRVEQETLIAAYQIEKQRETKEAKIAAELELDLKRIVAEREIKSESIRTIQSVELAEQERAIAIAEKSRMESAAKAQADKARAAAVLEEETVQKVREMERAERSKAVELIAAQEAAQKEAIAVKVSAAAERQAALDRAEAKRIVAQAESDAKMMLVKAQEEQYRVDAQGTEAINKASNILSDEQIEMQVRLNTLKHLPDIIRESVKPMENIDDIKILQVNGLGAVGNVSGSLNHGEVSLSDQMVNSALRYRSQAPLVDSLLKEIGLNGADINGLTQGLHRPLSADDNVIEQQTTESSPEPNNENEPSNK</sequence>
<dbReference type="Gene3D" id="3.30.479.30">
    <property type="entry name" value="Band 7 domain"/>
    <property type="match status" value="1"/>
</dbReference>
<keyword evidence="4" id="KW-1003">Cell membrane</keyword>
<evidence type="ECO:0000256" key="2">
    <source>
        <dbReference type="ARBA" id="ARBA00004236"/>
    </source>
</evidence>
<dbReference type="CDD" id="cd03399">
    <property type="entry name" value="SPFH_flotillin"/>
    <property type="match status" value="1"/>
</dbReference>
<keyword evidence="12" id="KW-1185">Reference proteome</keyword>
<dbReference type="STRING" id="641147.HMPREF9021_00569"/>
<evidence type="ECO:0000256" key="4">
    <source>
        <dbReference type="ARBA" id="ARBA00022475"/>
    </source>
</evidence>